<dbReference type="NCBIfam" id="TIGR00266">
    <property type="entry name" value="TIGR00266 family protein"/>
    <property type="match status" value="1"/>
</dbReference>
<dbReference type="HOGENOM" id="CLU_040551_0_2_7"/>
<organism evidence="1 2">
    <name type="scientific">Desulfosudis oleivorans (strain DSM 6200 / JCM 39069 / Hxd3)</name>
    <name type="common">Desulfococcus oleovorans</name>
    <dbReference type="NCBI Taxonomy" id="96561"/>
    <lineage>
        <taxon>Bacteria</taxon>
        <taxon>Pseudomonadati</taxon>
        <taxon>Thermodesulfobacteriota</taxon>
        <taxon>Desulfobacteria</taxon>
        <taxon>Desulfobacterales</taxon>
        <taxon>Desulfosudaceae</taxon>
        <taxon>Desulfosudis</taxon>
    </lineage>
</organism>
<evidence type="ECO:0000313" key="1">
    <source>
        <dbReference type="EMBL" id="ABW66782.1"/>
    </source>
</evidence>
<dbReference type="Gene3D" id="3.60.160.10">
    <property type="entry name" value="Mitochondrial biogenesis AIM24"/>
    <property type="match status" value="1"/>
</dbReference>
<dbReference type="OrthoDB" id="9779518at2"/>
<dbReference type="STRING" id="96561.Dole_0972"/>
<reference evidence="1 2" key="1">
    <citation type="submission" date="2007-10" db="EMBL/GenBank/DDBJ databases">
        <title>Complete sequence of Desulfococcus oleovorans Hxd3.</title>
        <authorList>
            <consortium name="US DOE Joint Genome Institute"/>
            <person name="Copeland A."/>
            <person name="Lucas S."/>
            <person name="Lapidus A."/>
            <person name="Barry K."/>
            <person name="Glavina del Rio T."/>
            <person name="Dalin E."/>
            <person name="Tice H."/>
            <person name="Pitluck S."/>
            <person name="Kiss H."/>
            <person name="Brettin T."/>
            <person name="Bruce D."/>
            <person name="Detter J.C."/>
            <person name="Han C."/>
            <person name="Schmutz J."/>
            <person name="Larimer F."/>
            <person name="Land M."/>
            <person name="Hauser L."/>
            <person name="Kyrpides N."/>
            <person name="Kim E."/>
            <person name="Wawrik B."/>
            <person name="Richardson P."/>
        </authorList>
    </citation>
    <scope>NUCLEOTIDE SEQUENCE [LARGE SCALE GENOMIC DNA]</scope>
    <source>
        <strain evidence="2">DSM 6200 / JCM 39069 / Hxd3</strain>
    </source>
</reference>
<evidence type="ECO:0008006" key="3">
    <source>
        <dbReference type="Google" id="ProtNLM"/>
    </source>
</evidence>
<dbReference type="PANTHER" id="PTHR43657:SF1">
    <property type="entry name" value="ALTERED INHERITANCE OF MITOCHONDRIA PROTEIN 24, MITOCHONDRIAL"/>
    <property type="match status" value="1"/>
</dbReference>
<sequence>MQCHKVDYTLIGDVMQAVEIGLDPGETVIADAGNMNYMNDAIRFETRMGDGAPAPEGLLGSLVAAGRRLFAGENLFLTHFTNTAGSKRHVTFSGPCPGRVIVLDMAALGQEVFCQKEAFLCAARGTQVSIAFTRRMGPGFFGRDGFVLMRLVGDGMAFVHAGGMVVEKTLKNETICVDTGCIVAFTSGIHYSARQADNLKSMFFGGENLFLATLSGTGTVFLQTLPLSRPADRILRQLSSFAGKRKADTAE</sequence>
<dbReference type="EMBL" id="CP000859">
    <property type="protein sequence ID" value="ABW66782.1"/>
    <property type="molecule type" value="Genomic_DNA"/>
</dbReference>
<dbReference type="RefSeq" id="WP_012174400.1">
    <property type="nucleotide sequence ID" value="NC_009943.1"/>
</dbReference>
<dbReference type="InterPro" id="IPR016031">
    <property type="entry name" value="Trp_RNA-bd_attenuator-like_dom"/>
</dbReference>
<gene>
    <name evidence="1" type="ordered locus">Dole_0972</name>
</gene>
<dbReference type="eggNOG" id="COG2013">
    <property type="taxonomic scope" value="Bacteria"/>
</dbReference>
<accession>A8ZWH4</accession>
<dbReference type="InterPro" id="IPR036983">
    <property type="entry name" value="AIM24_sf"/>
</dbReference>
<dbReference type="Pfam" id="PF01987">
    <property type="entry name" value="AIM24"/>
    <property type="match status" value="1"/>
</dbReference>
<dbReference type="SUPFAM" id="SSF51219">
    <property type="entry name" value="TRAP-like"/>
    <property type="match status" value="1"/>
</dbReference>
<proteinExistence type="predicted"/>
<evidence type="ECO:0000313" key="2">
    <source>
        <dbReference type="Proteomes" id="UP000008561"/>
    </source>
</evidence>
<dbReference type="KEGG" id="dol:Dole_0972"/>
<name>A8ZWH4_DESOH</name>
<keyword evidence="2" id="KW-1185">Reference proteome</keyword>
<dbReference type="PANTHER" id="PTHR43657">
    <property type="entry name" value="TRYPTOPHAN RNA-BINDING ATTENUATOR PROTEIN-LIKE PROTEIN"/>
    <property type="match status" value="1"/>
</dbReference>
<dbReference type="Proteomes" id="UP000008561">
    <property type="component" value="Chromosome"/>
</dbReference>
<protein>
    <recommendedName>
        <fullName evidence="3">TIGR00266 family protein</fullName>
    </recommendedName>
</protein>
<dbReference type="InterPro" id="IPR002838">
    <property type="entry name" value="AIM24"/>
</dbReference>
<dbReference type="AlphaFoldDB" id="A8ZWH4"/>